<dbReference type="PROSITE" id="PS50236">
    <property type="entry name" value="CHCR"/>
    <property type="match status" value="1"/>
</dbReference>
<dbReference type="Proteomes" id="UP000678499">
    <property type="component" value="Unassembled WGS sequence"/>
</dbReference>
<feature type="region of interest" description="Disordered" evidence="14">
    <location>
        <begin position="936"/>
        <end position="1042"/>
    </location>
</feature>
<comment type="similarity">
    <text evidence="3">Belongs to the VPS11 family.</text>
</comment>
<evidence type="ECO:0000256" key="4">
    <source>
        <dbReference type="ARBA" id="ARBA00022448"/>
    </source>
</evidence>
<keyword evidence="17" id="KW-1185">Reference proteome</keyword>
<dbReference type="EMBL" id="CAJPEX010000342">
    <property type="protein sequence ID" value="CAG0915166.1"/>
    <property type="molecule type" value="Genomic_DNA"/>
</dbReference>
<keyword evidence="7" id="KW-0862">Zinc</keyword>
<evidence type="ECO:0000256" key="10">
    <source>
        <dbReference type="ARBA" id="ARBA00023228"/>
    </source>
</evidence>
<keyword evidence="13" id="KW-0175">Coiled coil</keyword>
<dbReference type="InterPro" id="IPR013083">
    <property type="entry name" value="Znf_RING/FYVE/PHD"/>
</dbReference>
<evidence type="ECO:0000256" key="5">
    <source>
        <dbReference type="ARBA" id="ARBA00022723"/>
    </source>
</evidence>
<evidence type="ECO:0000256" key="14">
    <source>
        <dbReference type="SAM" id="MobiDB-lite"/>
    </source>
</evidence>
<evidence type="ECO:0000256" key="12">
    <source>
        <dbReference type="PROSITE-ProRule" id="PRU01006"/>
    </source>
</evidence>
<dbReference type="PANTHER" id="PTHR23323">
    <property type="entry name" value="VACUOLAR PROTEIN SORTING-ASSOCIATED PROTEIN"/>
    <property type="match status" value="1"/>
</dbReference>
<dbReference type="GO" id="GO:0030897">
    <property type="term" value="C:HOPS complex"/>
    <property type="evidence" value="ECO:0007669"/>
    <property type="project" value="TreeGrafter"/>
</dbReference>
<dbReference type="GO" id="GO:0031902">
    <property type="term" value="C:late endosome membrane"/>
    <property type="evidence" value="ECO:0007669"/>
    <property type="project" value="UniProtKB-SubCell"/>
</dbReference>
<evidence type="ECO:0000256" key="1">
    <source>
        <dbReference type="ARBA" id="ARBA00004371"/>
    </source>
</evidence>
<keyword evidence="4" id="KW-0813">Transport</keyword>
<feature type="compositionally biased region" description="Basic and acidic residues" evidence="14">
    <location>
        <begin position="975"/>
        <end position="1002"/>
    </location>
</feature>
<dbReference type="InterPro" id="IPR015943">
    <property type="entry name" value="WD40/YVTN_repeat-like_dom_sf"/>
</dbReference>
<dbReference type="GO" id="GO:0007033">
    <property type="term" value="P:vacuole organization"/>
    <property type="evidence" value="ECO:0007669"/>
    <property type="project" value="TreeGrafter"/>
</dbReference>
<dbReference type="InterPro" id="IPR057307">
    <property type="entry name" value="PEP5_VPS11_N"/>
</dbReference>
<dbReference type="Pfam" id="PF23356">
    <property type="entry name" value="TPR_PEP5_VPS11"/>
    <property type="match status" value="1"/>
</dbReference>
<dbReference type="SUPFAM" id="SSF50978">
    <property type="entry name" value="WD40 repeat-like"/>
    <property type="match status" value="1"/>
</dbReference>
<dbReference type="GO" id="GO:0007032">
    <property type="term" value="P:endosome organization"/>
    <property type="evidence" value="ECO:0007669"/>
    <property type="project" value="TreeGrafter"/>
</dbReference>
<dbReference type="GO" id="GO:0006904">
    <property type="term" value="P:vesicle docking involved in exocytosis"/>
    <property type="evidence" value="ECO:0007669"/>
    <property type="project" value="TreeGrafter"/>
</dbReference>
<evidence type="ECO:0000256" key="11">
    <source>
        <dbReference type="PROSITE-ProRule" id="PRU00175"/>
    </source>
</evidence>
<dbReference type="Pfam" id="PF23341">
    <property type="entry name" value="PEP5_VPS11_N"/>
    <property type="match status" value="1"/>
</dbReference>
<evidence type="ECO:0000313" key="16">
    <source>
        <dbReference type="EMBL" id="CAD7275014.1"/>
    </source>
</evidence>
<keyword evidence="8" id="KW-0653">Protein transport</keyword>
<dbReference type="InterPro" id="IPR036322">
    <property type="entry name" value="WD40_repeat_dom_sf"/>
</dbReference>
<organism evidence="16">
    <name type="scientific">Notodromas monacha</name>
    <dbReference type="NCBI Taxonomy" id="399045"/>
    <lineage>
        <taxon>Eukaryota</taxon>
        <taxon>Metazoa</taxon>
        <taxon>Ecdysozoa</taxon>
        <taxon>Arthropoda</taxon>
        <taxon>Crustacea</taxon>
        <taxon>Oligostraca</taxon>
        <taxon>Ostracoda</taxon>
        <taxon>Podocopa</taxon>
        <taxon>Podocopida</taxon>
        <taxon>Cypridocopina</taxon>
        <taxon>Cypridoidea</taxon>
        <taxon>Cyprididae</taxon>
        <taxon>Notodromas</taxon>
    </lineage>
</organism>
<dbReference type="InterPro" id="IPR001841">
    <property type="entry name" value="Znf_RING"/>
</dbReference>
<evidence type="ECO:0000256" key="3">
    <source>
        <dbReference type="ARBA" id="ARBA00007070"/>
    </source>
</evidence>
<keyword evidence="6 11" id="KW-0863">Zinc-finger</keyword>
<dbReference type="Gene3D" id="2.130.10.10">
    <property type="entry name" value="YVTN repeat-like/Quinoprotein amine dehydrogenase"/>
    <property type="match status" value="1"/>
</dbReference>
<dbReference type="PANTHER" id="PTHR23323:SF24">
    <property type="entry name" value="VACUOLAR PROTEIN SORTING-ASSOCIATED PROTEIN 11 HOMOLOG"/>
    <property type="match status" value="1"/>
</dbReference>
<dbReference type="Pfam" id="PF12451">
    <property type="entry name" value="VPS11_C"/>
    <property type="match status" value="1"/>
</dbReference>
<evidence type="ECO:0000256" key="2">
    <source>
        <dbReference type="ARBA" id="ARBA00004492"/>
    </source>
</evidence>
<dbReference type="GO" id="GO:0005764">
    <property type="term" value="C:lysosome"/>
    <property type="evidence" value="ECO:0007669"/>
    <property type="project" value="UniProtKB-SubCell"/>
</dbReference>
<keyword evidence="10" id="KW-0458">Lysosome</keyword>
<dbReference type="InterPro" id="IPR057308">
    <property type="entry name" value="CHCR_PEP5_VPS11"/>
</dbReference>
<feature type="region of interest" description="Disordered" evidence="14">
    <location>
        <begin position="1054"/>
        <end position="1162"/>
    </location>
</feature>
<dbReference type="AlphaFoldDB" id="A0A7R9BGQ3"/>
<reference evidence="16" key="1">
    <citation type="submission" date="2020-11" db="EMBL/GenBank/DDBJ databases">
        <authorList>
            <person name="Tran Van P."/>
        </authorList>
    </citation>
    <scope>NUCLEOTIDE SEQUENCE</scope>
</reference>
<feature type="compositionally biased region" description="Basic and acidic residues" evidence="14">
    <location>
        <begin position="1073"/>
        <end position="1085"/>
    </location>
</feature>
<keyword evidence="5" id="KW-0479">Metal-binding</keyword>
<proteinExistence type="inferred from homology"/>
<dbReference type="CDD" id="cd16688">
    <property type="entry name" value="RING-H2_Vps11"/>
    <property type="match status" value="1"/>
</dbReference>
<dbReference type="GO" id="GO:0008270">
    <property type="term" value="F:zinc ion binding"/>
    <property type="evidence" value="ECO:0007669"/>
    <property type="project" value="UniProtKB-KW"/>
</dbReference>
<evidence type="ECO:0000313" key="17">
    <source>
        <dbReference type="Proteomes" id="UP000678499"/>
    </source>
</evidence>
<name>A0A7R9BGQ3_9CRUS</name>
<feature type="coiled-coil region" evidence="13">
    <location>
        <begin position="783"/>
        <end position="810"/>
    </location>
</feature>
<dbReference type="PROSITE" id="PS50089">
    <property type="entry name" value="ZF_RING_2"/>
    <property type="match status" value="1"/>
</dbReference>
<feature type="compositionally biased region" description="Basic and acidic residues" evidence="14">
    <location>
        <begin position="1111"/>
        <end position="1122"/>
    </location>
</feature>
<dbReference type="SUPFAM" id="SSF57850">
    <property type="entry name" value="RING/U-box"/>
    <property type="match status" value="1"/>
</dbReference>
<comment type="subcellular location">
    <subcellularLocation>
        <location evidence="2">Late endosome membrane</location>
        <topology evidence="2">Peripheral membrane protein</topology>
        <orientation evidence="2">Cytoplasmic side</orientation>
    </subcellularLocation>
    <subcellularLocation>
        <location evidence="1">Lysosome</location>
    </subcellularLocation>
</comment>
<accession>A0A7R9BGQ3</accession>
<dbReference type="InterPro" id="IPR011990">
    <property type="entry name" value="TPR-like_helical_dom_sf"/>
</dbReference>
<evidence type="ECO:0000256" key="7">
    <source>
        <dbReference type="ARBA" id="ARBA00022833"/>
    </source>
</evidence>
<feature type="compositionally biased region" description="Low complexity" evidence="14">
    <location>
        <begin position="1058"/>
        <end position="1069"/>
    </location>
</feature>
<evidence type="ECO:0000256" key="8">
    <source>
        <dbReference type="ARBA" id="ARBA00022927"/>
    </source>
</evidence>
<protein>
    <recommendedName>
        <fullName evidence="15">RING-type domain-containing protein</fullName>
    </recommendedName>
</protein>
<evidence type="ECO:0000256" key="13">
    <source>
        <dbReference type="SAM" id="Coils"/>
    </source>
</evidence>
<dbReference type="InterPro" id="IPR024763">
    <property type="entry name" value="VPS11_C"/>
</dbReference>
<feature type="domain" description="RING-type" evidence="15">
    <location>
        <begin position="826"/>
        <end position="864"/>
    </location>
</feature>
<dbReference type="GO" id="GO:0030674">
    <property type="term" value="F:protein-macromolecule adaptor activity"/>
    <property type="evidence" value="ECO:0007669"/>
    <property type="project" value="TreeGrafter"/>
</dbReference>
<gene>
    <name evidence="16" type="ORF">NMOB1V02_LOCUS2823</name>
</gene>
<evidence type="ECO:0000256" key="6">
    <source>
        <dbReference type="ARBA" id="ARBA00022771"/>
    </source>
</evidence>
<dbReference type="Gene3D" id="1.25.40.10">
    <property type="entry name" value="Tetratricopeptide repeat domain"/>
    <property type="match status" value="1"/>
</dbReference>
<evidence type="ECO:0000256" key="9">
    <source>
        <dbReference type="ARBA" id="ARBA00023136"/>
    </source>
</evidence>
<keyword evidence="9" id="KW-0472">Membrane</keyword>
<feature type="compositionally biased region" description="Basic and acidic residues" evidence="14">
    <location>
        <begin position="1017"/>
        <end position="1027"/>
    </location>
</feature>
<dbReference type="GO" id="GO:0006886">
    <property type="term" value="P:intracellular protein transport"/>
    <property type="evidence" value="ECO:0007669"/>
    <property type="project" value="UniProtKB-UniRule"/>
</dbReference>
<dbReference type="EMBL" id="OA882379">
    <property type="protein sequence ID" value="CAD7275014.1"/>
    <property type="molecule type" value="Genomic_DNA"/>
</dbReference>
<feature type="repeat" description="CHCR" evidence="12">
    <location>
        <begin position="410"/>
        <end position="559"/>
    </location>
</feature>
<dbReference type="OrthoDB" id="26184at2759"/>
<evidence type="ECO:0000259" key="15">
    <source>
        <dbReference type="PROSITE" id="PS50089"/>
    </source>
</evidence>
<sequence>MTFLQWRKFNFFDVARDGDLIETSETARLKDARVTACVSGSGQIVIGDAAGNIYFISRSLEVASFKAYNLCTSHIVVHPQHNYMITVGEDEVGINPLIKVWSLEKQDPHTGNPLCRRISRALPNNRPLVATALAVDPDLVKLAVGFADGSVLLSRGDVTRERGNKQKVFREGEAAVTGLAFQNTARTTYLFVVTKDSVWSYNLVSKDKEIKVQLDDFGVPSKCVALADGRHEHHLILGHKDAVYCYSPDSRGSCFAFEGEKLMLHWFKGYLIVVTRQDADKRPGDIVSDERTTILPAGSTGITEKHMVKIYDLQNRLVAHEGPVGPGAVVGVVSEWGSVVIVMDSGKLIRLLEREVSAKLNLLFKRNLYDAAIKLAKGCGYDAEGLADIFRMYGDHLYSKGEFRAAAAQYARTVRRLEPAYVIRKFLDAQRIQELTLYLNALHDAGAATRDHTTLLLNCYTKLRDTESLDQFVASDGPGVNFDVVTAIRVCRQAGYFKHALALARKHRVHDLYLKIQLDDHGDYKEALDYIAKLPFAAVESTMKKYGGMLMEKHPDETAALLQALCTDYRPTASSFISSEAANESGCRADAEEFLHVFTHHPSHLKLFLLEVEKVVREMPPALYSALLQVYLQEWTFSNEMKDADSITQAKNAAVDLLHNKWSLMDKDQALILCQNASFKPGIVFFYERSELYSEILKLEASEGNYVGVVAACKRFGPRDPYLWVHALEIFAPASGLPESLLNEVLTQIERGKLLSPIMVLEMLSSSPTISLGMVSSYLTRALEAERGKISESEQLIEQYSAETEKMKAEINLIRTSATVFQDTKCHACNHRLELPSIHFLCKHSFHQSCFESYSDNDAECPACAPENRKLRDVIGAQESATATDDDAGILNDKLNEKFFEQLARAEDGFSVIAEYFGRGVFNKVTVVADQIAGTRKATTPSLAASSAFGADPSRPGGGYSAAGLSSSDTTQRQSEGRVRAAEGNRIKGLESVSEARLRGAEGGRGSAEPVAGASEARLRSDERRAGAGDGGGARAGEARLRLHEGTNVKLLSAVRANPENPNSLSSNLDHQGGTRERLGDRRSPDVVVASSTRVPRVEERTSLEAAAVATHDKSEKIRNPFEEDEDYDESLNPFADEGVNELERGSDGDSYNDELNPFGDS</sequence>
<dbReference type="GO" id="GO:0048284">
    <property type="term" value="P:organelle fusion"/>
    <property type="evidence" value="ECO:0007669"/>
    <property type="project" value="TreeGrafter"/>
</dbReference>
<dbReference type="InterPro" id="IPR000547">
    <property type="entry name" value="Clathrin_H-chain/VPS_repeat"/>
</dbReference>
<dbReference type="Gene3D" id="3.30.40.10">
    <property type="entry name" value="Zinc/RING finger domain, C3HC4 (zinc finger)"/>
    <property type="match status" value="1"/>
</dbReference>